<gene>
    <name evidence="1" type="ORF">EPI10_011561</name>
</gene>
<dbReference type="EMBL" id="SMMG02000004">
    <property type="protein sequence ID" value="KAA3477688.1"/>
    <property type="molecule type" value="Genomic_DNA"/>
</dbReference>
<evidence type="ECO:0000313" key="1">
    <source>
        <dbReference type="EMBL" id="KAA3477688.1"/>
    </source>
</evidence>
<keyword evidence="2" id="KW-1185">Reference proteome</keyword>
<dbReference type="AlphaFoldDB" id="A0A5B6W971"/>
<name>A0A5B6W971_9ROSI</name>
<reference evidence="2" key="1">
    <citation type="journal article" date="2019" name="Plant Biotechnol. J.">
        <title>Genome sequencing of the Australian wild diploid species Gossypium australe highlights disease resistance and delayed gland morphogenesis.</title>
        <authorList>
            <person name="Cai Y."/>
            <person name="Cai X."/>
            <person name="Wang Q."/>
            <person name="Wang P."/>
            <person name="Zhang Y."/>
            <person name="Cai C."/>
            <person name="Xu Y."/>
            <person name="Wang K."/>
            <person name="Zhou Z."/>
            <person name="Wang C."/>
            <person name="Geng S."/>
            <person name="Li B."/>
            <person name="Dong Q."/>
            <person name="Hou Y."/>
            <person name="Wang H."/>
            <person name="Ai P."/>
            <person name="Liu Z."/>
            <person name="Yi F."/>
            <person name="Sun M."/>
            <person name="An G."/>
            <person name="Cheng J."/>
            <person name="Zhang Y."/>
            <person name="Shi Q."/>
            <person name="Xie Y."/>
            <person name="Shi X."/>
            <person name="Chang Y."/>
            <person name="Huang F."/>
            <person name="Chen Y."/>
            <person name="Hong S."/>
            <person name="Mi L."/>
            <person name="Sun Q."/>
            <person name="Zhang L."/>
            <person name="Zhou B."/>
            <person name="Peng R."/>
            <person name="Zhang X."/>
            <person name="Liu F."/>
        </authorList>
    </citation>
    <scope>NUCLEOTIDE SEQUENCE [LARGE SCALE GENOMIC DNA]</scope>
    <source>
        <strain evidence="2">cv. PA1801</strain>
    </source>
</reference>
<dbReference type="Proteomes" id="UP000325315">
    <property type="component" value="Unassembled WGS sequence"/>
</dbReference>
<sequence>MVQSLIIARRQAIPNYVMSCFLLPKTFSEEIEAVFSRYWWQKSQSNKGIHWCILEKLCNLKDGRV</sequence>
<accession>A0A5B6W971</accession>
<keyword evidence="1" id="KW-0548">Nucleotidyltransferase</keyword>
<proteinExistence type="predicted"/>
<organism evidence="1 2">
    <name type="scientific">Gossypium australe</name>
    <dbReference type="NCBI Taxonomy" id="47621"/>
    <lineage>
        <taxon>Eukaryota</taxon>
        <taxon>Viridiplantae</taxon>
        <taxon>Streptophyta</taxon>
        <taxon>Embryophyta</taxon>
        <taxon>Tracheophyta</taxon>
        <taxon>Spermatophyta</taxon>
        <taxon>Magnoliopsida</taxon>
        <taxon>eudicotyledons</taxon>
        <taxon>Gunneridae</taxon>
        <taxon>Pentapetalae</taxon>
        <taxon>rosids</taxon>
        <taxon>malvids</taxon>
        <taxon>Malvales</taxon>
        <taxon>Malvaceae</taxon>
        <taxon>Malvoideae</taxon>
        <taxon>Gossypium</taxon>
    </lineage>
</organism>
<keyword evidence="1" id="KW-0808">Transferase</keyword>
<evidence type="ECO:0000313" key="2">
    <source>
        <dbReference type="Proteomes" id="UP000325315"/>
    </source>
</evidence>
<protein>
    <submittedName>
        <fullName evidence="1">Reverse transcriptase</fullName>
    </submittedName>
</protein>
<dbReference type="GO" id="GO:0003964">
    <property type="term" value="F:RNA-directed DNA polymerase activity"/>
    <property type="evidence" value="ECO:0007669"/>
    <property type="project" value="UniProtKB-KW"/>
</dbReference>
<comment type="caution">
    <text evidence="1">The sequence shown here is derived from an EMBL/GenBank/DDBJ whole genome shotgun (WGS) entry which is preliminary data.</text>
</comment>
<keyword evidence="1" id="KW-0695">RNA-directed DNA polymerase</keyword>